<dbReference type="PANTHER" id="PTHR46958">
    <property type="entry name" value="B-CELL RECEPTOR CD22"/>
    <property type="match status" value="1"/>
</dbReference>
<sequence length="253" mass="27960">MLVGQKVQMHCMGSLDEKKYSWYHLNQTTSMNIDSNLTLLVTTEDSGEYKCSERLSNVSVSSTPKDLVTMEGQSVTLYCQATSHPPSVVWSWSRLDEQGGWQEVGIGRELTLRLARESGQYFCQAHSKILVLTQQQQSPFHTVCILYFPMTGSVYAGVAGLVLVLLAWVLLLLVLLWFWRQAKERAGQETLAINSAPAKGFTGPAKPPKGRSQPQAQAGDEGEVYMNCGETNQAYSDLCPAYMTGDDTYATLG</sequence>
<dbReference type="PROSITE" id="PS50835">
    <property type="entry name" value="IG_LIKE"/>
    <property type="match status" value="2"/>
</dbReference>
<dbReference type="Gene3D" id="2.60.40.10">
    <property type="entry name" value="Immunoglobulins"/>
    <property type="match status" value="2"/>
</dbReference>
<dbReference type="GO" id="GO:0009897">
    <property type="term" value="C:external side of plasma membrane"/>
    <property type="evidence" value="ECO:0007669"/>
    <property type="project" value="TreeGrafter"/>
</dbReference>
<keyword evidence="2" id="KW-0472">Membrane</keyword>
<keyword evidence="2" id="KW-1133">Transmembrane helix</keyword>
<dbReference type="EMBL" id="JAGTTL010000020">
    <property type="protein sequence ID" value="KAK6306980.1"/>
    <property type="molecule type" value="Genomic_DNA"/>
</dbReference>
<dbReference type="SUPFAM" id="SSF48726">
    <property type="entry name" value="Immunoglobulin"/>
    <property type="match status" value="2"/>
</dbReference>
<feature type="domain" description="Ig-like" evidence="3">
    <location>
        <begin position="58"/>
        <end position="133"/>
    </location>
</feature>
<name>A0AAN8QL14_9TELE</name>
<dbReference type="InterPro" id="IPR003598">
    <property type="entry name" value="Ig_sub2"/>
</dbReference>
<dbReference type="SMART" id="SM00409">
    <property type="entry name" value="IG"/>
    <property type="match status" value="2"/>
</dbReference>
<evidence type="ECO:0000313" key="4">
    <source>
        <dbReference type="EMBL" id="KAK6306980.1"/>
    </source>
</evidence>
<evidence type="ECO:0000256" key="2">
    <source>
        <dbReference type="SAM" id="Phobius"/>
    </source>
</evidence>
<reference evidence="4 5" key="1">
    <citation type="submission" date="2021-04" db="EMBL/GenBank/DDBJ databases">
        <authorList>
            <person name="De Guttry C."/>
            <person name="Zahm M."/>
            <person name="Klopp C."/>
            <person name="Cabau C."/>
            <person name="Louis A."/>
            <person name="Berthelot C."/>
            <person name="Parey E."/>
            <person name="Roest Crollius H."/>
            <person name="Montfort J."/>
            <person name="Robinson-Rechavi M."/>
            <person name="Bucao C."/>
            <person name="Bouchez O."/>
            <person name="Gislard M."/>
            <person name="Lluch J."/>
            <person name="Milhes M."/>
            <person name="Lampietro C."/>
            <person name="Lopez Roques C."/>
            <person name="Donnadieu C."/>
            <person name="Braasch I."/>
            <person name="Desvignes T."/>
            <person name="Postlethwait J."/>
            <person name="Bobe J."/>
            <person name="Wedekind C."/>
            <person name="Guiguen Y."/>
        </authorList>
    </citation>
    <scope>NUCLEOTIDE SEQUENCE [LARGE SCALE GENOMIC DNA]</scope>
    <source>
        <strain evidence="4">Cs_M1</strain>
        <tissue evidence="4">Blood</tissue>
    </source>
</reference>
<organism evidence="4 5">
    <name type="scientific">Coregonus suidteri</name>
    <dbReference type="NCBI Taxonomy" id="861788"/>
    <lineage>
        <taxon>Eukaryota</taxon>
        <taxon>Metazoa</taxon>
        <taxon>Chordata</taxon>
        <taxon>Craniata</taxon>
        <taxon>Vertebrata</taxon>
        <taxon>Euteleostomi</taxon>
        <taxon>Actinopterygii</taxon>
        <taxon>Neopterygii</taxon>
        <taxon>Teleostei</taxon>
        <taxon>Protacanthopterygii</taxon>
        <taxon>Salmoniformes</taxon>
        <taxon>Salmonidae</taxon>
        <taxon>Coregoninae</taxon>
        <taxon>Coregonus</taxon>
    </lineage>
</organism>
<dbReference type="InterPro" id="IPR007110">
    <property type="entry name" value="Ig-like_dom"/>
</dbReference>
<dbReference type="GO" id="GO:0055037">
    <property type="term" value="C:recycling endosome"/>
    <property type="evidence" value="ECO:0007669"/>
    <property type="project" value="TreeGrafter"/>
</dbReference>
<proteinExistence type="predicted"/>
<feature type="domain" description="Ig-like" evidence="3">
    <location>
        <begin position="1"/>
        <end position="51"/>
    </location>
</feature>
<dbReference type="Proteomes" id="UP001356427">
    <property type="component" value="Unassembled WGS sequence"/>
</dbReference>
<keyword evidence="2" id="KW-0812">Transmembrane</keyword>
<dbReference type="Pfam" id="PF13927">
    <property type="entry name" value="Ig_3"/>
    <property type="match status" value="1"/>
</dbReference>
<dbReference type="GO" id="GO:0030888">
    <property type="term" value="P:regulation of B cell proliferation"/>
    <property type="evidence" value="ECO:0007669"/>
    <property type="project" value="TreeGrafter"/>
</dbReference>
<dbReference type="GO" id="GO:0042609">
    <property type="term" value="F:CD4 receptor binding"/>
    <property type="evidence" value="ECO:0007669"/>
    <property type="project" value="TreeGrafter"/>
</dbReference>
<protein>
    <recommendedName>
        <fullName evidence="3">Ig-like domain-containing protein</fullName>
    </recommendedName>
</protein>
<feature type="region of interest" description="Disordered" evidence="1">
    <location>
        <begin position="198"/>
        <end position="219"/>
    </location>
</feature>
<dbReference type="SMART" id="SM00408">
    <property type="entry name" value="IGc2"/>
    <property type="match status" value="2"/>
</dbReference>
<keyword evidence="5" id="KW-1185">Reference proteome</keyword>
<dbReference type="PANTHER" id="PTHR46958:SF1">
    <property type="entry name" value="B-CELL RECEPTOR CD22"/>
    <property type="match status" value="1"/>
</dbReference>
<gene>
    <name evidence="4" type="ORF">J4Q44_G00221280</name>
</gene>
<dbReference type="GO" id="GO:0050859">
    <property type="term" value="P:negative regulation of B cell receptor signaling pathway"/>
    <property type="evidence" value="ECO:0007669"/>
    <property type="project" value="TreeGrafter"/>
</dbReference>
<comment type="caution">
    <text evidence="4">The sequence shown here is derived from an EMBL/GenBank/DDBJ whole genome shotgun (WGS) entry which is preliminary data.</text>
</comment>
<evidence type="ECO:0000256" key="1">
    <source>
        <dbReference type="SAM" id="MobiDB-lite"/>
    </source>
</evidence>
<evidence type="ECO:0000259" key="3">
    <source>
        <dbReference type="PROSITE" id="PS50835"/>
    </source>
</evidence>
<accession>A0AAN8QL14</accession>
<dbReference type="GO" id="GO:0070062">
    <property type="term" value="C:extracellular exosome"/>
    <property type="evidence" value="ECO:0007669"/>
    <property type="project" value="TreeGrafter"/>
</dbReference>
<dbReference type="GO" id="GO:0005769">
    <property type="term" value="C:early endosome"/>
    <property type="evidence" value="ECO:0007669"/>
    <property type="project" value="TreeGrafter"/>
</dbReference>
<dbReference type="AlphaFoldDB" id="A0AAN8QL14"/>
<dbReference type="GO" id="GO:0019903">
    <property type="term" value="F:protein phosphatase binding"/>
    <property type="evidence" value="ECO:0007669"/>
    <property type="project" value="TreeGrafter"/>
</dbReference>
<dbReference type="InterPro" id="IPR003599">
    <property type="entry name" value="Ig_sub"/>
</dbReference>
<dbReference type="GO" id="GO:0042113">
    <property type="term" value="P:B cell activation"/>
    <property type="evidence" value="ECO:0007669"/>
    <property type="project" value="TreeGrafter"/>
</dbReference>
<dbReference type="GO" id="GO:0033691">
    <property type="term" value="F:sialic acid binding"/>
    <property type="evidence" value="ECO:0007669"/>
    <property type="project" value="TreeGrafter"/>
</dbReference>
<evidence type="ECO:0000313" key="5">
    <source>
        <dbReference type="Proteomes" id="UP001356427"/>
    </source>
</evidence>
<dbReference type="InterPro" id="IPR036179">
    <property type="entry name" value="Ig-like_dom_sf"/>
</dbReference>
<dbReference type="InterPro" id="IPR013783">
    <property type="entry name" value="Ig-like_fold"/>
</dbReference>
<feature type="transmembrane region" description="Helical" evidence="2">
    <location>
        <begin position="154"/>
        <end position="179"/>
    </location>
</feature>